<protein>
    <submittedName>
        <fullName evidence="1">Uncharacterized protein</fullName>
    </submittedName>
</protein>
<comment type="caution">
    <text evidence="1">The sequence shown here is derived from an EMBL/GenBank/DDBJ whole genome shotgun (WGS) entry which is preliminary data.</text>
</comment>
<dbReference type="Proteomes" id="UP000076603">
    <property type="component" value="Unassembled WGS sequence"/>
</dbReference>
<dbReference type="EMBL" id="LWAE01000002">
    <property type="protein sequence ID" value="KZL92815.1"/>
    <property type="molecule type" value="Genomic_DNA"/>
</dbReference>
<keyword evidence="2" id="KW-1185">Reference proteome</keyword>
<dbReference type="STRING" id="1121326.CLMAG_26290"/>
<organism evidence="1 2">
    <name type="scientific">Clostridium magnum DSM 2767</name>
    <dbReference type="NCBI Taxonomy" id="1121326"/>
    <lineage>
        <taxon>Bacteria</taxon>
        <taxon>Bacillati</taxon>
        <taxon>Bacillota</taxon>
        <taxon>Clostridia</taxon>
        <taxon>Eubacteriales</taxon>
        <taxon>Clostridiaceae</taxon>
        <taxon>Clostridium</taxon>
    </lineage>
</organism>
<dbReference type="InterPro" id="IPR024984">
    <property type="entry name" value="DUF3888"/>
</dbReference>
<evidence type="ECO:0000313" key="2">
    <source>
        <dbReference type="Proteomes" id="UP000076603"/>
    </source>
</evidence>
<sequence length="85" mass="10079">MPFIQKSVEDYFTKFLTDVPTVAPWNIDILRVEKPNAYRSFIFVLKIRIKPYVGQQSWIRCCLFKIAVHGEGDVEVNNFQHIKKY</sequence>
<gene>
    <name evidence="1" type="ORF">CLMAG_26290</name>
</gene>
<name>A0A162TM17_9CLOT</name>
<dbReference type="AlphaFoldDB" id="A0A162TM17"/>
<proteinExistence type="predicted"/>
<dbReference type="Pfam" id="PF13027">
    <property type="entry name" value="DUF3888"/>
    <property type="match status" value="1"/>
</dbReference>
<accession>A0A162TM17</accession>
<dbReference type="OrthoDB" id="1906683at2"/>
<reference evidence="1 2" key="1">
    <citation type="submission" date="2016-04" db="EMBL/GenBank/DDBJ databases">
        <title>Genome sequence of Clostridium magnum DSM 2767.</title>
        <authorList>
            <person name="Poehlein A."/>
            <person name="Uhlig R."/>
            <person name="Fischer R."/>
            <person name="Bahl H."/>
            <person name="Daniel R."/>
        </authorList>
    </citation>
    <scope>NUCLEOTIDE SEQUENCE [LARGE SCALE GENOMIC DNA]</scope>
    <source>
        <strain evidence="1 2">DSM 2767</strain>
    </source>
</reference>
<dbReference type="PATRIC" id="fig|1121326.3.peg.2637"/>
<evidence type="ECO:0000313" key="1">
    <source>
        <dbReference type="EMBL" id="KZL92815.1"/>
    </source>
</evidence>